<dbReference type="AlphaFoldDB" id="A0A0N0RTJ7"/>
<dbReference type="Proteomes" id="UP000053831">
    <property type="component" value="Unassembled WGS sequence"/>
</dbReference>
<gene>
    <name evidence="1" type="ORF">ESCO_005560</name>
</gene>
<keyword evidence="2" id="KW-1185">Reference proteome</keyword>
<evidence type="ECO:0000313" key="1">
    <source>
        <dbReference type="EMBL" id="KOS19922.1"/>
    </source>
</evidence>
<name>A0A0N0RTJ7_ESCWE</name>
<dbReference type="EMBL" id="LGSR01000019">
    <property type="protein sequence ID" value="KOS19922.1"/>
    <property type="molecule type" value="Genomic_DNA"/>
</dbReference>
<comment type="caution">
    <text evidence="1">The sequence shown here is derived from an EMBL/GenBank/DDBJ whole genome shotgun (WGS) entry which is preliminary data.</text>
</comment>
<proteinExistence type="predicted"/>
<sequence length="142" mass="15068">MKPSFPAPEAEHASPPHALSRAVYALESTAAHSLSQTNALKAQNALLEKSTARARAALRTAARALADLQRTHALALGDLARARAAQAAQAADKAELKALLGEERLGRARAEGVLGERAREAYVYRCAMAAVFKLPGTSWTIQ</sequence>
<reference evidence="1 2" key="1">
    <citation type="submission" date="2015-07" db="EMBL/GenBank/DDBJ databases">
        <title>The genome of the fungus Escovopsis weberi, a specialized disease agent of ant agriculture.</title>
        <authorList>
            <person name="de Man T.J."/>
            <person name="Stajich J.E."/>
            <person name="Kubicek C.P."/>
            <person name="Chenthamara K."/>
            <person name="Atanasova L."/>
            <person name="Druzhinina I.S."/>
            <person name="Birnbaum S."/>
            <person name="Barribeau S.M."/>
            <person name="Teiling C."/>
            <person name="Suen G."/>
            <person name="Currie C."/>
            <person name="Gerardo N.M."/>
        </authorList>
    </citation>
    <scope>NUCLEOTIDE SEQUENCE [LARGE SCALE GENOMIC DNA]</scope>
</reference>
<evidence type="ECO:0000313" key="2">
    <source>
        <dbReference type="Proteomes" id="UP000053831"/>
    </source>
</evidence>
<organism evidence="1 2">
    <name type="scientific">Escovopsis weberi</name>
    <dbReference type="NCBI Taxonomy" id="150374"/>
    <lineage>
        <taxon>Eukaryota</taxon>
        <taxon>Fungi</taxon>
        <taxon>Dikarya</taxon>
        <taxon>Ascomycota</taxon>
        <taxon>Pezizomycotina</taxon>
        <taxon>Sordariomycetes</taxon>
        <taxon>Hypocreomycetidae</taxon>
        <taxon>Hypocreales</taxon>
        <taxon>Hypocreaceae</taxon>
        <taxon>Escovopsis</taxon>
    </lineage>
</organism>
<accession>A0A0N0RTJ7</accession>
<protein>
    <submittedName>
        <fullName evidence="1">Uncharacterized protein</fullName>
    </submittedName>
</protein>